<gene>
    <name evidence="1" type="ORF">OU798_15165</name>
</gene>
<proteinExistence type="predicted"/>
<dbReference type="Pfam" id="PF02620">
    <property type="entry name" value="YceD"/>
    <property type="match status" value="1"/>
</dbReference>
<organism evidence="1 2">
    <name type="scientific">Draconibacterium aestuarii</name>
    <dbReference type="NCBI Taxonomy" id="2998507"/>
    <lineage>
        <taxon>Bacteria</taxon>
        <taxon>Pseudomonadati</taxon>
        <taxon>Bacteroidota</taxon>
        <taxon>Bacteroidia</taxon>
        <taxon>Marinilabiliales</taxon>
        <taxon>Prolixibacteraceae</taxon>
        <taxon>Draconibacterium</taxon>
    </lineage>
</organism>
<dbReference type="InterPro" id="IPR003772">
    <property type="entry name" value="YceD"/>
</dbReference>
<comment type="caution">
    <text evidence="1">The sequence shown here is derived from an EMBL/GenBank/DDBJ whole genome shotgun (WGS) entry which is preliminary data.</text>
</comment>
<sequence length="186" mass="22055">MHPLFRIVSWKTKYNIEFKGLKEGLHEYEFEINDKFFEHFNEGLVENGEVTIIVKLEKRSAFLKLHLLISGWLELTCDRCLENYPQNVELETELFVKYGEEKEFDEGDNVIWVLPEEHYISLAQVIYEYIALSIPLRHVHPNETGDNSCNQEMLNRLENITHAEDSEEEKEIDPRWTALKNLKNNN</sequence>
<evidence type="ECO:0000313" key="1">
    <source>
        <dbReference type="EMBL" id="MCY1721694.1"/>
    </source>
</evidence>
<keyword evidence="2" id="KW-1185">Reference proteome</keyword>
<dbReference type="Proteomes" id="UP001145087">
    <property type="component" value="Unassembled WGS sequence"/>
</dbReference>
<dbReference type="EMBL" id="JAPOHD010000029">
    <property type="protein sequence ID" value="MCY1721694.1"/>
    <property type="molecule type" value="Genomic_DNA"/>
</dbReference>
<evidence type="ECO:0000313" key="2">
    <source>
        <dbReference type="Proteomes" id="UP001145087"/>
    </source>
</evidence>
<dbReference type="RefSeq" id="WP_343334023.1">
    <property type="nucleotide sequence ID" value="NZ_JAPOHD010000029.1"/>
</dbReference>
<reference evidence="1" key="1">
    <citation type="submission" date="2022-11" db="EMBL/GenBank/DDBJ databases">
        <title>Marilongibacter aestuarii gen. nov., sp. nov., isolated from tidal flat sediment.</title>
        <authorList>
            <person name="Jiayan W."/>
        </authorList>
    </citation>
    <scope>NUCLEOTIDE SEQUENCE</scope>
    <source>
        <strain evidence="1">Z1-6</strain>
    </source>
</reference>
<name>A0A9X3J5L4_9BACT</name>
<accession>A0A9X3J5L4</accession>
<dbReference type="AlphaFoldDB" id="A0A9X3J5L4"/>
<protein>
    <submittedName>
        <fullName evidence="1">DUF177 domain-containing protein</fullName>
    </submittedName>
</protein>